<dbReference type="PANTHER" id="PTHR12558:SF13">
    <property type="entry name" value="CELL DIVISION CYCLE PROTEIN 27 HOMOLOG"/>
    <property type="match status" value="1"/>
</dbReference>
<evidence type="ECO:0000313" key="3">
    <source>
        <dbReference type="Proteomes" id="UP000233256"/>
    </source>
</evidence>
<proteinExistence type="predicted"/>
<dbReference type="PROSITE" id="PS50005">
    <property type="entry name" value="TPR"/>
    <property type="match status" value="3"/>
</dbReference>
<protein>
    <submittedName>
        <fullName evidence="2">Uncharacterized protein</fullName>
    </submittedName>
</protein>
<reference evidence="2 3" key="1">
    <citation type="journal article" date="2017" name="ISME J.">
        <title>Potential for microbial H2 and metal transformations associated with novel bacteria and archaea in deep terrestrial subsurface sediments.</title>
        <authorList>
            <person name="Hernsdorf A.W."/>
            <person name="Amano Y."/>
            <person name="Miyakawa K."/>
            <person name="Ise K."/>
            <person name="Suzuki Y."/>
            <person name="Anantharaman K."/>
            <person name="Probst A."/>
            <person name="Burstein D."/>
            <person name="Thomas B.C."/>
            <person name="Banfield J.F."/>
        </authorList>
    </citation>
    <scope>NUCLEOTIDE SEQUENCE [LARGE SCALE GENOMIC DNA]</scope>
    <source>
        <strain evidence="2">HGW-Wallbacteria-1</strain>
    </source>
</reference>
<dbReference type="PANTHER" id="PTHR12558">
    <property type="entry name" value="CELL DIVISION CYCLE 16,23,27"/>
    <property type="match status" value="1"/>
</dbReference>
<dbReference type="Pfam" id="PF13174">
    <property type="entry name" value="TPR_6"/>
    <property type="match status" value="1"/>
</dbReference>
<sequence>MYSAYKFNFIFLILSVLTFFLLSSLPCHSIGAFEAVRDQGMDSFKKGNYLDSARKLEACLKFHGGKGSNEILYHLAESYRKIGQPENALPHLETLKMQSPDDQNIQYMLQQVNREIESLKLKKVENTLEKGDPVILAAAAESLMSQGKTSEAIAKYKSILAENSKNTKALMALGNIFYQRSDFDEAISFFESTVNLEKDNPYPLIYLGYCHCYKKNFDYRKAAANFNKAVKINPKLYEAHIALGHIYAVTGMNMKAVASFEKAKLLDPTRLDAFYGLSDLHIGAEAYDKAVQELRTALDLDRGKDETYRRLALAMNFHGLTQDAINTARIAIDQKPQNPDNYAVLCEILLDNQHDFSARPFINKGMNLSADNVRILVASGRYWEIQGFPRKAHLDYSVALEKNSTDTMAMYRMANLISMEGNVDKTRKLQFANKYRRVENLQRAYDLYLTITEIDARFPYMNKVKDRLTALRTVMAEIESREEDVREAYLKYDEFLKQGPPGFY</sequence>
<name>A0A2N1PSI5_9BACT</name>
<feature type="repeat" description="TPR" evidence="1">
    <location>
        <begin position="167"/>
        <end position="200"/>
    </location>
</feature>
<dbReference type="EMBL" id="PGXC01000003">
    <property type="protein sequence ID" value="PKK91301.1"/>
    <property type="molecule type" value="Genomic_DNA"/>
</dbReference>
<evidence type="ECO:0000256" key="1">
    <source>
        <dbReference type="PROSITE-ProRule" id="PRU00339"/>
    </source>
</evidence>
<feature type="repeat" description="TPR" evidence="1">
    <location>
        <begin position="237"/>
        <end position="270"/>
    </location>
</feature>
<comment type="caution">
    <text evidence="2">The sequence shown here is derived from an EMBL/GenBank/DDBJ whole genome shotgun (WGS) entry which is preliminary data.</text>
</comment>
<accession>A0A2N1PSI5</accession>
<dbReference type="Pfam" id="PF13432">
    <property type="entry name" value="TPR_16"/>
    <property type="match status" value="1"/>
</dbReference>
<dbReference type="PROSITE" id="PS50293">
    <property type="entry name" value="TPR_REGION"/>
    <property type="match status" value="1"/>
</dbReference>
<dbReference type="SMART" id="SM00028">
    <property type="entry name" value="TPR"/>
    <property type="match status" value="7"/>
</dbReference>
<dbReference type="Gene3D" id="1.25.40.10">
    <property type="entry name" value="Tetratricopeptide repeat domain"/>
    <property type="match status" value="4"/>
</dbReference>
<dbReference type="Proteomes" id="UP000233256">
    <property type="component" value="Unassembled WGS sequence"/>
</dbReference>
<dbReference type="SUPFAM" id="SSF81901">
    <property type="entry name" value="HCP-like"/>
    <property type="match status" value="1"/>
</dbReference>
<dbReference type="InterPro" id="IPR011990">
    <property type="entry name" value="TPR-like_helical_dom_sf"/>
</dbReference>
<keyword evidence="1" id="KW-0802">TPR repeat</keyword>
<evidence type="ECO:0000313" key="2">
    <source>
        <dbReference type="EMBL" id="PKK91301.1"/>
    </source>
</evidence>
<gene>
    <name evidence="2" type="ORF">CVV64_05910</name>
</gene>
<dbReference type="Pfam" id="PF13181">
    <property type="entry name" value="TPR_8"/>
    <property type="match status" value="2"/>
</dbReference>
<dbReference type="SUPFAM" id="SSF48452">
    <property type="entry name" value="TPR-like"/>
    <property type="match status" value="2"/>
</dbReference>
<organism evidence="2 3">
    <name type="scientific">Candidatus Wallbacteria bacterium HGW-Wallbacteria-1</name>
    <dbReference type="NCBI Taxonomy" id="2013854"/>
    <lineage>
        <taxon>Bacteria</taxon>
        <taxon>Candidatus Walliibacteriota</taxon>
    </lineage>
</organism>
<dbReference type="AlphaFoldDB" id="A0A2N1PSI5"/>
<dbReference type="InterPro" id="IPR019734">
    <property type="entry name" value="TPR_rpt"/>
</dbReference>
<feature type="repeat" description="TPR" evidence="1">
    <location>
        <begin position="203"/>
        <end position="236"/>
    </location>
</feature>